<evidence type="ECO:0000313" key="1">
    <source>
        <dbReference type="EMBL" id="NHC16114.1"/>
    </source>
</evidence>
<proteinExistence type="predicted"/>
<keyword evidence="2" id="KW-1185">Reference proteome</keyword>
<sequence>MHDLLLGLGRRLLRPVPVHEQPHAVPFEAETAVVGERFVEGLATRLGGAYTIGAATGLMDDFNQLRSPIFDPTQVHATVRDFYEHTDRYEMRLQPAWHPLARLFFIFFRSTVSQPIQQFCFPVSQAEAAQGLGSRIDTLDVDLDGRIDVRAWVRVALSSKKPMYVGIYTVYRPSGSAAAYISVGFPLPDANLTATLRPSATPSGGLLLRSRIRGDTTPGDYLCDAAPDEELRVRRLSFLSERIHVHVDEQGLKTEHDFYWWGLRFLRLTYSLSSRKVDD</sequence>
<accession>A0ABX0GYU9</accession>
<comment type="caution">
    <text evidence="1">The sequence shown here is derived from an EMBL/GenBank/DDBJ whole genome shotgun (WGS) entry which is preliminary data.</text>
</comment>
<reference evidence="1 2" key="1">
    <citation type="submission" date="2020-03" db="EMBL/GenBank/DDBJ databases">
        <title>Two novel Motilibacter sp.</title>
        <authorList>
            <person name="Liu S."/>
        </authorList>
    </citation>
    <scope>NUCLEOTIDE SEQUENCE [LARGE SCALE GENOMIC DNA]</scope>
    <source>
        <strain evidence="1 2">E257</strain>
    </source>
</reference>
<gene>
    <name evidence="1" type="ORF">G9H71_20210</name>
</gene>
<organism evidence="1 2">
    <name type="scientific">Motilibacter deserti</name>
    <dbReference type="NCBI Taxonomy" id="2714956"/>
    <lineage>
        <taxon>Bacteria</taxon>
        <taxon>Bacillati</taxon>
        <taxon>Actinomycetota</taxon>
        <taxon>Actinomycetes</taxon>
        <taxon>Motilibacterales</taxon>
        <taxon>Motilibacteraceae</taxon>
        <taxon>Motilibacter</taxon>
    </lineage>
</organism>
<dbReference type="EMBL" id="JAANNP010000094">
    <property type="protein sequence ID" value="NHC16114.1"/>
    <property type="molecule type" value="Genomic_DNA"/>
</dbReference>
<dbReference type="Proteomes" id="UP000800981">
    <property type="component" value="Unassembled WGS sequence"/>
</dbReference>
<protein>
    <submittedName>
        <fullName evidence="1">Uncharacterized protein</fullName>
    </submittedName>
</protein>
<evidence type="ECO:0000313" key="2">
    <source>
        <dbReference type="Proteomes" id="UP000800981"/>
    </source>
</evidence>
<dbReference type="RefSeq" id="WP_166284583.1">
    <property type="nucleotide sequence ID" value="NZ_JAANNP010000094.1"/>
</dbReference>
<name>A0ABX0GYU9_9ACTN</name>